<accession>A0A3Q7G1Y2</accession>
<reference evidence="1" key="2">
    <citation type="submission" date="2019-01" db="UniProtKB">
        <authorList>
            <consortium name="EnsemblPlants"/>
        </authorList>
    </citation>
    <scope>IDENTIFICATION</scope>
    <source>
        <strain evidence="1">cv. Heinz 1706</strain>
    </source>
</reference>
<dbReference type="Gramene" id="Solyc03g006565.1.1">
    <property type="protein sequence ID" value="Solyc03g006565.1.1"/>
    <property type="gene ID" value="Solyc03g006565.1"/>
</dbReference>
<name>A0A3Q7G1Y2_SOLLC</name>
<keyword evidence="2" id="KW-1185">Reference proteome</keyword>
<dbReference type="STRING" id="4081.A0A3Q7G1Y2"/>
<sequence>MIDESRVSATHAELSALGLNTYLIRINLISSSLYKWAERTEETLKIYDGVMHSLLFAKTDENIEVVHRDILAWLNNRY</sequence>
<reference evidence="1" key="1">
    <citation type="journal article" date="2012" name="Nature">
        <title>The tomato genome sequence provides insights into fleshy fruit evolution.</title>
        <authorList>
            <consortium name="Tomato Genome Consortium"/>
        </authorList>
    </citation>
    <scope>NUCLEOTIDE SEQUENCE [LARGE SCALE GENOMIC DNA]</scope>
    <source>
        <strain evidence="1">cv. Heinz 1706</strain>
    </source>
</reference>
<dbReference type="Gene3D" id="3.40.50.1820">
    <property type="entry name" value="alpha/beta hydrolase"/>
    <property type="match status" value="1"/>
</dbReference>
<organism evidence="1">
    <name type="scientific">Solanum lycopersicum</name>
    <name type="common">Tomato</name>
    <name type="synonym">Lycopersicon esculentum</name>
    <dbReference type="NCBI Taxonomy" id="4081"/>
    <lineage>
        <taxon>Eukaryota</taxon>
        <taxon>Viridiplantae</taxon>
        <taxon>Streptophyta</taxon>
        <taxon>Embryophyta</taxon>
        <taxon>Tracheophyta</taxon>
        <taxon>Spermatophyta</taxon>
        <taxon>Magnoliopsida</taxon>
        <taxon>eudicotyledons</taxon>
        <taxon>Gunneridae</taxon>
        <taxon>Pentapetalae</taxon>
        <taxon>asterids</taxon>
        <taxon>lamiids</taxon>
        <taxon>Solanales</taxon>
        <taxon>Solanaceae</taxon>
        <taxon>Solanoideae</taxon>
        <taxon>Solaneae</taxon>
        <taxon>Solanum</taxon>
        <taxon>Solanum subgen. Lycopersicon</taxon>
    </lineage>
</organism>
<protein>
    <submittedName>
        <fullName evidence="1">Uncharacterized protein</fullName>
    </submittedName>
</protein>
<dbReference type="InParanoid" id="A0A3Q7G1Y2"/>
<dbReference type="InterPro" id="IPR029058">
    <property type="entry name" value="AB_hydrolase_fold"/>
</dbReference>
<dbReference type="Proteomes" id="UP000004994">
    <property type="component" value="Chromosome 3"/>
</dbReference>
<dbReference type="AlphaFoldDB" id="A0A3Q7G1Y2"/>
<evidence type="ECO:0000313" key="2">
    <source>
        <dbReference type="Proteomes" id="UP000004994"/>
    </source>
</evidence>
<proteinExistence type="predicted"/>
<dbReference type="EnsemblPlants" id="Solyc03g006565.1.1">
    <property type="protein sequence ID" value="Solyc03g006565.1.1"/>
    <property type="gene ID" value="Solyc03g006565.1"/>
</dbReference>
<evidence type="ECO:0000313" key="1">
    <source>
        <dbReference type="EnsemblPlants" id="Solyc03g006565.1.1"/>
    </source>
</evidence>